<comment type="caution">
    <text evidence="1">The sequence shown here is derived from an EMBL/GenBank/DDBJ whole genome shotgun (WGS) entry which is preliminary data.</text>
</comment>
<sequence length="142" mass="16454">MAISEWEEHIKNPLTKTGIGTLRRRGWSMQLSEASILVFQTREIQETHNPKPFGREVFKELTLITFLMMYKGDLVIIKRRTLVPEHTTTSSLDPNYGRDPKNRMGRNSMILQRSLSVQIAQQLIAFSDRVQAIGRTCKHTER</sequence>
<name>A0AAD6LLK8_9ROSI</name>
<dbReference type="Proteomes" id="UP001164929">
    <property type="component" value="Chromosome 16"/>
</dbReference>
<protein>
    <submittedName>
        <fullName evidence="1">Uncharacterized protein</fullName>
    </submittedName>
</protein>
<keyword evidence="2" id="KW-1185">Reference proteome</keyword>
<organism evidence="1 2">
    <name type="scientific">Populus alba x Populus x berolinensis</name>
    <dbReference type="NCBI Taxonomy" id="444605"/>
    <lineage>
        <taxon>Eukaryota</taxon>
        <taxon>Viridiplantae</taxon>
        <taxon>Streptophyta</taxon>
        <taxon>Embryophyta</taxon>
        <taxon>Tracheophyta</taxon>
        <taxon>Spermatophyta</taxon>
        <taxon>Magnoliopsida</taxon>
        <taxon>eudicotyledons</taxon>
        <taxon>Gunneridae</taxon>
        <taxon>Pentapetalae</taxon>
        <taxon>rosids</taxon>
        <taxon>fabids</taxon>
        <taxon>Malpighiales</taxon>
        <taxon>Salicaceae</taxon>
        <taxon>Saliceae</taxon>
        <taxon>Populus</taxon>
    </lineage>
</organism>
<evidence type="ECO:0000313" key="1">
    <source>
        <dbReference type="EMBL" id="KAJ6969372.1"/>
    </source>
</evidence>
<dbReference type="EMBL" id="JAQIZT010000016">
    <property type="protein sequence ID" value="KAJ6969372.1"/>
    <property type="molecule type" value="Genomic_DNA"/>
</dbReference>
<accession>A0AAD6LLK8</accession>
<gene>
    <name evidence="1" type="ORF">NC653_037131</name>
</gene>
<reference evidence="1 2" key="1">
    <citation type="journal article" date="2023" name="Mol. Ecol. Resour.">
        <title>Chromosome-level genome assembly of a triploid poplar Populus alba 'Berolinensis'.</title>
        <authorList>
            <person name="Chen S."/>
            <person name="Yu Y."/>
            <person name="Wang X."/>
            <person name="Wang S."/>
            <person name="Zhang T."/>
            <person name="Zhou Y."/>
            <person name="He R."/>
            <person name="Meng N."/>
            <person name="Wang Y."/>
            <person name="Liu W."/>
            <person name="Liu Z."/>
            <person name="Liu J."/>
            <person name="Guo Q."/>
            <person name="Huang H."/>
            <person name="Sederoff R.R."/>
            <person name="Wang G."/>
            <person name="Qu G."/>
            <person name="Chen S."/>
        </authorList>
    </citation>
    <scope>NUCLEOTIDE SEQUENCE [LARGE SCALE GENOMIC DNA]</scope>
    <source>
        <strain evidence="1">SC-2020</strain>
    </source>
</reference>
<proteinExistence type="predicted"/>
<evidence type="ECO:0000313" key="2">
    <source>
        <dbReference type="Proteomes" id="UP001164929"/>
    </source>
</evidence>
<dbReference type="AlphaFoldDB" id="A0AAD6LLK8"/>